<keyword evidence="3" id="KW-0804">Transcription</keyword>
<feature type="domain" description="HTH araC/xylS-type" evidence="4">
    <location>
        <begin position="2"/>
        <end position="100"/>
    </location>
</feature>
<name>A0A4R0GDK0_9ACTN</name>
<evidence type="ECO:0000256" key="2">
    <source>
        <dbReference type="ARBA" id="ARBA00023125"/>
    </source>
</evidence>
<evidence type="ECO:0000313" key="5">
    <source>
        <dbReference type="EMBL" id="TCB93449.1"/>
    </source>
</evidence>
<dbReference type="InterPro" id="IPR018062">
    <property type="entry name" value="HTH_AraC-typ_CS"/>
</dbReference>
<dbReference type="Pfam" id="PF12833">
    <property type="entry name" value="HTH_18"/>
    <property type="match status" value="1"/>
</dbReference>
<evidence type="ECO:0000313" key="6">
    <source>
        <dbReference type="Proteomes" id="UP000292274"/>
    </source>
</evidence>
<dbReference type="GO" id="GO:0043565">
    <property type="term" value="F:sequence-specific DNA binding"/>
    <property type="evidence" value="ECO:0007669"/>
    <property type="project" value="InterPro"/>
</dbReference>
<dbReference type="GO" id="GO:0003700">
    <property type="term" value="F:DNA-binding transcription factor activity"/>
    <property type="evidence" value="ECO:0007669"/>
    <property type="project" value="InterPro"/>
</dbReference>
<dbReference type="PANTHER" id="PTHR43280:SF2">
    <property type="entry name" value="HTH-TYPE TRANSCRIPTIONAL REGULATOR EXSA"/>
    <property type="match status" value="1"/>
</dbReference>
<dbReference type="EMBL" id="SJJR01000019">
    <property type="protein sequence ID" value="TCB93449.1"/>
    <property type="molecule type" value="Genomic_DNA"/>
</dbReference>
<dbReference type="Gene3D" id="1.10.10.60">
    <property type="entry name" value="Homeodomain-like"/>
    <property type="match status" value="1"/>
</dbReference>
<keyword evidence="2" id="KW-0238">DNA-binding</keyword>
<dbReference type="SUPFAM" id="SSF46689">
    <property type="entry name" value="Homeodomain-like"/>
    <property type="match status" value="2"/>
</dbReference>
<accession>A0A4R0GDK0</accession>
<comment type="caution">
    <text evidence="5">The sequence shown here is derived from an EMBL/GenBank/DDBJ whole genome shotgun (WGS) entry which is preliminary data.</text>
</comment>
<dbReference type="Proteomes" id="UP000292274">
    <property type="component" value="Unassembled WGS sequence"/>
</dbReference>
<organism evidence="5 6">
    <name type="scientific">Micromonospora zingiberis</name>
    <dbReference type="NCBI Taxonomy" id="2053011"/>
    <lineage>
        <taxon>Bacteria</taxon>
        <taxon>Bacillati</taxon>
        <taxon>Actinomycetota</taxon>
        <taxon>Actinomycetes</taxon>
        <taxon>Micromonosporales</taxon>
        <taxon>Micromonosporaceae</taxon>
        <taxon>Micromonospora</taxon>
    </lineage>
</organism>
<dbReference type="InterPro" id="IPR018060">
    <property type="entry name" value="HTH_AraC"/>
</dbReference>
<dbReference type="PANTHER" id="PTHR43280">
    <property type="entry name" value="ARAC-FAMILY TRANSCRIPTIONAL REGULATOR"/>
    <property type="match status" value="1"/>
</dbReference>
<dbReference type="OrthoDB" id="3186094at2"/>
<proteinExistence type="predicted"/>
<evidence type="ECO:0000256" key="1">
    <source>
        <dbReference type="ARBA" id="ARBA00023015"/>
    </source>
</evidence>
<protein>
    <submittedName>
        <fullName evidence="5">AraC family transcriptional regulator</fullName>
    </submittedName>
</protein>
<reference evidence="5 6" key="1">
    <citation type="submission" date="2019-02" db="EMBL/GenBank/DDBJ databases">
        <title>Jishengella sp. nov., isolated from a root of Zingiber montanum.</title>
        <authorList>
            <person name="Kuncharoen N."/>
            <person name="Kudo T."/>
            <person name="Masahiro Y."/>
            <person name="Ohkuma M."/>
            <person name="Tanasupawat S."/>
        </authorList>
    </citation>
    <scope>NUCLEOTIDE SEQUENCE [LARGE SCALE GENOMIC DNA]</scope>
    <source>
        <strain evidence="5 6">PLAI 1-1</strain>
    </source>
</reference>
<evidence type="ECO:0000256" key="3">
    <source>
        <dbReference type="ARBA" id="ARBA00023163"/>
    </source>
</evidence>
<evidence type="ECO:0000259" key="4">
    <source>
        <dbReference type="PROSITE" id="PS01124"/>
    </source>
</evidence>
<dbReference type="PROSITE" id="PS01124">
    <property type="entry name" value="HTH_ARAC_FAMILY_2"/>
    <property type="match status" value="1"/>
</dbReference>
<keyword evidence="6" id="KW-1185">Reference proteome</keyword>
<dbReference type="InterPro" id="IPR009057">
    <property type="entry name" value="Homeodomain-like_sf"/>
</dbReference>
<dbReference type="AlphaFoldDB" id="A0A4R0GDK0"/>
<sequence>MERVFAEIEATFREPVSAADVARTLGYTPGHLTTVLRRRTGRPLLDWITERRMTEVRRLLRETDLSLDAVAARTGLRDATYLVRRFRERYDITPQRWRRTQRAWS</sequence>
<dbReference type="PROSITE" id="PS00041">
    <property type="entry name" value="HTH_ARAC_FAMILY_1"/>
    <property type="match status" value="1"/>
</dbReference>
<dbReference type="SMART" id="SM00342">
    <property type="entry name" value="HTH_ARAC"/>
    <property type="match status" value="1"/>
</dbReference>
<gene>
    <name evidence="5" type="ORF">E0H26_22755</name>
</gene>
<keyword evidence="1" id="KW-0805">Transcription regulation</keyword>